<protein>
    <recommendedName>
        <fullName evidence="5">DUF5717 domain-containing protein</fullName>
    </recommendedName>
</protein>
<evidence type="ECO:0000313" key="3">
    <source>
        <dbReference type="EMBL" id="HJC11057.1"/>
    </source>
</evidence>
<name>A0A9D2N5P8_9FIRM</name>
<reference evidence="3" key="1">
    <citation type="journal article" date="2021" name="PeerJ">
        <title>Extensive microbial diversity within the chicken gut microbiome revealed by metagenomics and culture.</title>
        <authorList>
            <person name="Gilroy R."/>
            <person name="Ravi A."/>
            <person name="Getino M."/>
            <person name="Pursley I."/>
            <person name="Horton D.L."/>
            <person name="Alikhan N.F."/>
            <person name="Baker D."/>
            <person name="Gharbi K."/>
            <person name="Hall N."/>
            <person name="Watson M."/>
            <person name="Adriaenssens E.M."/>
            <person name="Foster-Nyarko E."/>
            <person name="Jarju S."/>
            <person name="Secka A."/>
            <person name="Antonio M."/>
            <person name="Oren A."/>
            <person name="Chaudhuri R.R."/>
            <person name="La Ragione R."/>
            <person name="Hildebrand F."/>
            <person name="Pallen M.J."/>
        </authorList>
    </citation>
    <scope>NUCLEOTIDE SEQUENCE</scope>
    <source>
        <strain evidence="3">ChiSxjej6B18-287</strain>
    </source>
</reference>
<evidence type="ECO:0000259" key="2">
    <source>
        <dbReference type="Pfam" id="PF18984"/>
    </source>
</evidence>
<comment type="caution">
    <text evidence="3">The sequence shown here is derived from an EMBL/GenBank/DDBJ whole genome shotgun (WGS) entry which is preliminary data.</text>
</comment>
<evidence type="ECO:0000259" key="1">
    <source>
        <dbReference type="Pfam" id="PF18983"/>
    </source>
</evidence>
<evidence type="ECO:0000313" key="4">
    <source>
        <dbReference type="Proteomes" id="UP000823893"/>
    </source>
</evidence>
<dbReference type="Pfam" id="PF18984">
    <property type="entry name" value="DUF5717_N"/>
    <property type="match status" value="1"/>
</dbReference>
<feature type="domain" description="DUF5717" evidence="1">
    <location>
        <begin position="867"/>
        <end position="1171"/>
    </location>
</feature>
<organism evidence="3 4">
    <name type="scientific">Candidatus Blautia merdigallinarum</name>
    <dbReference type="NCBI Taxonomy" id="2838495"/>
    <lineage>
        <taxon>Bacteria</taxon>
        <taxon>Bacillati</taxon>
        <taxon>Bacillota</taxon>
        <taxon>Clostridia</taxon>
        <taxon>Lachnospirales</taxon>
        <taxon>Lachnospiraceae</taxon>
        <taxon>Blautia</taxon>
    </lineage>
</organism>
<reference evidence="3" key="2">
    <citation type="submission" date="2021-04" db="EMBL/GenBank/DDBJ databases">
        <authorList>
            <person name="Gilroy R."/>
        </authorList>
    </citation>
    <scope>NUCLEOTIDE SEQUENCE</scope>
    <source>
        <strain evidence="3">ChiSxjej6B18-287</strain>
    </source>
</reference>
<proteinExistence type="predicted"/>
<dbReference type="InterPro" id="IPR043775">
    <property type="entry name" value="DUF5717_N"/>
</dbReference>
<feature type="domain" description="DUF5717" evidence="2">
    <location>
        <begin position="2"/>
        <end position="864"/>
    </location>
</feature>
<evidence type="ECO:0008006" key="5">
    <source>
        <dbReference type="Google" id="ProtNLM"/>
    </source>
</evidence>
<accession>A0A9D2N5P8</accession>
<sequence length="1175" mass="137987">MEQLINGRFEYEVPGLLLSQEKLAFSVTPEEKFKGELQFAAEDRRRIKGMAYSSHRRLLLGKERFSGEQPALPYGVDAKGLKSGDKIEGEIVLSTSIGEYRVPFSIEVKTPEVRTSQGTVRTLEDFVKLAKEDFREAYQLFVEPSFTSLLAGREYLLPCYRSMVKTPAPYQNLEEFLISGDLKEPVSLSLERDSLELYEVQSSLKDTLRIRRSSWGFLRAEITVEGDFLEIEKKVINDGHFIGSVYELEYIIRREYLGRGKNFGRIRIKTVYQTLTYEIMASKGKKLQVNVASYEKKKCLEASRDFLMMRIGRLPLEQWCARTKELLADMKDKGYYSVECQLFEAYAAVLDKRPYEAKILLDSLENNQRVKNEEILEGAFLYLCELAGRSVLPRKEVLERLRQLHQRRNDSYLLLAMIFELDSQEIRPQSRKMFLLEEEYRTGCRSPFLYLEACNLAAQDGSVFRKMNSFTLQVYMFAKKYGLLTEEMAFRAVDLAGQMKHFSRPVYKILEYIYDLYPSSHTVSGICQHIMKGEPRREEYFKWYELAVEADLKITGLYEYYVETMSRNYQKVLPKVIRLYFGYNNTLSDNKKAFVYSNVIRNKELDKETYNAYRSNMEKFAFEKIKEGRINEDFAVVYQEFCVNSQDENVRAALARVLFTYRLYCDDPKIRKVIVSHGALREEQVYLCTDRTAYISLYTKDAAVIFEDSGQRRYAGTVDYNIHSLLDIEELAPKLVKDGLRYPGMLLHTCGEYSHENQVTSENISSFQAVLGQEVFREDYRQEIRRRLLMYYETNMDNRNLRESLREMDFRGFARVNKSLLITILVKQDMFVGAYDLICEYGYEKIEMPILLRLCSQMILNLEYEYEEELLLLTEYIVKNGIYDEVLLRYLVKHFEGPVEETLKLWKRAMGFGVDCYQLEEKILVYSMFTRCYPQEGLTVLKEYIRQGGREQVILAYLTFESYGYFVGGRQVDPFLFEALEKITEKDWESDIICRLALLKNYASENNWNQERKERAEKILQECAGQRLKFAFFRNLPKELLQFCQMEDKVFVQCKAEPEAKVTLHYFVEDSQGTGEERAEPVKERYQGIYNKEFVLFYGERLHYYFEIEKKGEISRTQEEVLTVEEGETSGSSKYQMLNAMLKMKDQGRQKELETMTAEYVKKEYQASVLFPLMD</sequence>
<dbReference type="EMBL" id="DWWV01000123">
    <property type="protein sequence ID" value="HJC11057.1"/>
    <property type="molecule type" value="Genomic_DNA"/>
</dbReference>
<gene>
    <name evidence="3" type="ORF">H9935_09650</name>
</gene>
<dbReference type="Pfam" id="PF18983">
    <property type="entry name" value="DUF5717"/>
    <property type="match status" value="1"/>
</dbReference>
<dbReference type="Proteomes" id="UP000823893">
    <property type="component" value="Unassembled WGS sequence"/>
</dbReference>
<dbReference type="InterPro" id="IPR043774">
    <property type="entry name" value="DUF5717_C"/>
</dbReference>
<dbReference type="AlphaFoldDB" id="A0A9D2N5P8"/>